<protein>
    <recommendedName>
        <fullName evidence="6">G-protein coupled receptors family 1 profile domain-containing protein</fullName>
    </recommendedName>
</protein>
<dbReference type="CDD" id="cd14978">
    <property type="entry name" value="7tmA_FMRFamide_R-like"/>
    <property type="match status" value="1"/>
</dbReference>
<feature type="transmembrane region" description="Helical" evidence="5">
    <location>
        <begin position="29"/>
        <end position="49"/>
    </location>
</feature>
<dbReference type="AlphaFoldDB" id="A0A2A2KDR3"/>
<evidence type="ECO:0000256" key="5">
    <source>
        <dbReference type="SAM" id="Phobius"/>
    </source>
</evidence>
<dbReference type="PANTHER" id="PTHR46895">
    <property type="entry name" value="PROTEIN CBG20548-RELATED"/>
    <property type="match status" value="1"/>
</dbReference>
<gene>
    <name evidence="7" type="ORF">WR25_22986</name>
</gene>
<keyword evidence="8" id="KW-1185">Reference proteome</keyword>
<accession>A0A2A2KDR3</accession>
<keyword evidence="4 5" id="KW-0472">Membrane</keyword>
<evidence type="ECO:0000313" key="8">
    <source>
        <dbReference type="Proteomes" id="UP000218231"/>
    </source>
</evidence>
<evidence type="ECO:0000256" key="1">
    <source>
        <dbReference type="ARBA" id="ARBA00004370"/>
    </source>
</evidence>
<comment type="caution">
    <text evidence="7">The sequence shown here is derived from an EMBL/GenBank/DDBJ whole genome shotgun (WGS) entry which is preliminary data.</text>
</comment>
<feature type="transmembrane region" description="Helical" evidence="5">
    <location>
        <begin position="305"/>
        <end position="330"/>
    </location>
</feature>
<dbReference type="PROSITE" id="PS50262">
    <property type="entry name" value="G_PROTEIN_RECEP_F1_2"/>
    <property type="match status" value="1"/>
</dbReference>
<dbReference type="OrthoDB" id="10011262at2759"/>
<feature type="transmembrane region" description="Helical" evidence="5">
    <location>
        <begin position="269"/>
        <end position="293"/>
    </location>
</feature>
<feature type="transmembrane region" description="Helical" evidence="5">
    <location>
        <begin position="102"/>
        <end position="124"/>
    </location>
</feature>
<dbReference type="STRING" id="2018661.A0A2A2KDR3"/>
<dbReference type="InterPro" id="IPR000276">
    <property type="entry name" value="GPCR_Rhodpsn"/>
</dbReference>
<keyword evidence="3 5" id="KW-1133">Transmembrane helix</keyword>
<dbReference type="EMBL" id="LIAE01008875">
    <property type="protein sequence ID" value="PAV72002.1"/>
    <property type="molecule type" value="Genomic_DNA"/>
</dbReference>
<feature type="transmembrane region" description="Helical" evidence="5">
    <location>
        <begin position="214"/>
        <end position="237"/>
    </location>
</feature>
<sequence>MSSNFTNICLNDSQMIVHGSYIEYNLQRYFYPAIAIFGILGNIINLTVLLNKSMRSRANTFLSVLAFSDIFFLSFLFPNILANYRFFMLNYYFRFFYFYTKAHIRSLANCCSAVAIWCVIAVCTDRLVGIRSPLYARATWSWWKMPLVIFCIVFLCGLSTLYQHLEYFCLVRLFCHDTQLYSQCLHVTQESWFGNRTSNPYSKSFRSFISKCVLIYPILMIIFPIILLTLLNVMLLYHLRKRQKHLAFGADKAGSKSNSHQFQKTEHRVTLTVSFIVTMFTITNGPSAFIHIIEGVYDLPENRLYYNIKILCSTLVICGKASNFILFCLGSKHFRLRLIRLTQKKMHKKIESLTGSLMPGGYRETTITNGISRDNISYPRRQSVPSQKSSTSLIMSNGKCRAASSAGVESIYQPLIKGHHTPSP</sequence>
<evidence type="ECO:0000313" key="7">
    <source>
        <dbReference type="EMBL" id="PAV72002.1"/>
    </source>
</evidence>
<reference evidence="7 8" key="1">
    <citation type="journal article" date="2017" name="Curr. Biol.">
        <title>Genome architecture and evolution of a unichromosomal asexual nematode.</title>
        <authorList>
            <person name="Fradin H."/>
            <person name="Zegar C."/>
            <person name="Gutwein M."/>
            <person name="Lucas J."/>
            <person name="Kovtun M."/>
            <person name="Corcoran D."/>
            <person name="Baugh L.R."/>
            <person name="Kiontke K."/>
            <person name="Gunsalus K."/>
            <person name="Fitch D.H."/>
            <person name="Piano F."/>
        </authorList>
    </citation>
    <scope>NUCLEOTIDE SEQUENCE [LARGE SCALE GENOMIC DNA]</scope>
    <source>
        <strain evidence="7">PF1309</strain>
    </source>
</reference>
<evidence type="ECO:0000256" key="4">
    <source>
        <dbReference type="ARBA" id="ARBA00023136"/>
    </source>
</evidence>
<evidence type="ECO:0000256" key="3">
    <source>
        <dbReference type="ARBA" id="ARBA00022989"/>
    </source>
</evidence>
<feature type="transmembrane region" description="Helical" evidence="5">
    <location>
        <begin position="61"/>
        <end position="82"/>
    </location>
</feature>
<evidence type="ECO:0000256" key="2">
    <source>
        <dbReference type="ARBA" id="ARBA00022692"/>
    </source>
</evidence>
<proteinExistence type="predicted"/>
<dbReference type="SUPFAM" id="SSF81321">
    <property type="entry name" value="Family A G protein-coupled receptor-like"/>
    <property type="match status" value="1"/>
</dbReference>
<dbReference type="Gene3D" id="1.20.1070.10">
    <property type="entry name" value="Rhodopsin 7-helix transmembrane proteins"/>
    <property type="match status" value="1"/>
</dbReference>
<dbReference type="PANTHER" id="PTHR46895:SF4">
    <property type="entry name" value="G-PROTEIN COUPLED RECEPTORS FAMILY 1 PROFILE DOMAIN-CONTAINING PROTEIN"/>
    <property type="match status" value="1"/>
</dbReference>
<dbReference type="InterPro" id="IPR019427">
    <property type="entry name" value="7TM_GPCR_serpentine_rcpt_Srw"/>
</dbReference>
<comment type="subcellular location">
    <subcellularLocation>
        <location evidence="1">Membrane</location>
    </subcellularLocation>
</comment>
<feature type="domain" description="G-protein coupled receptors family 1 profile" evidence="6">
    <location>
        <begin position="41"/>
        <end position="327"/>
    </location>
</feature>
<dbReference type="PRINTS" id="PR00237">
    <property type="entry name" value="GPCRRHODOPSN"/>
</dbReference>
<evidence type="ECO:0000259" key="6">
    <source>
        <dbReference type="PROSITE" id="PS50262"/>
    </source>
</evidence>
<name>A0A2A2KDR3_9BILA</name>
<dbReference type="InterPro" id="IPR017452">
    <property type="entry name" value="GPCR_Rhodpsn_7TM"/>
</dbReference>
<dbReference type="GO" id="GO:0016020">
    <property type="term" value="C:membrane"/>
    <property type="evidence" value="ECO:0007669"/>
    <property type="project" value="UniProtKB-SubCell"/>
</dbReference>
<dbReference type="Pfam" id="PF10324">
    <property type="entry name" value="7TM_GPCR_Srw"/>
    <property type="match status" value="1"/>
</dbReference>
<keyword evidence="2 5" id="KW-0812">Transmembrane</keyword>
<dbReference type="GO" id="GO:0008528">
    <property type="term" value="F:G protein-coupled peptide receptor activity"/>
    <property type="evidence" value="ECO:0007669"/>
    <property type="project" value="InterPro"/>
</dbReference>
<feature type="transmembrane region" description="Helical" evidence="5">
    <location>
        <begin position="145"/>
        <end position="165"/>
    </location>
</feature>
<dbReference type="Proteomes" id="UP000218231">
    <property type="component" value="Unassembled WGS sequence"/>
</dbReference>
<organism evidence="7 8">
    <name type="scientific">Diploscapter pachys</name>
    <dbReference type="NCBI Taxonomy" id="2018661"/>
    <lineage>
        <taxon>Eukaryota</taxon>
        <taxon>Metazoa</taxon>
        <taxon>Ecdysozoa</taxon>
        <taxon>Nematoda</taxon>
        <taxon>Chromadorea</taxon>
        <taxon>Rhabditida</taxon>
        <taxon>Rhabditina</taxon>
        <taxon>Rhabditomorpha</taxon>
        <taxon>Rhabditoidea</taxon>
        <taxon>Rhabditidae</taxon>
        <taxon>Diploscapter</taxon>
    </lineage>
</organism>